<feature type="region of interest" description="Disordered" evidence="1">
    <location>
        <begin position="236"/>
        <end position="255"/>
    </location>
</feature>
<feature type="transmembrane region" description="Helical" evidence="2">
    <location>
        <begin position="16"/>
        <end position="36"/>
    </location>
</feature>
<dbReference type="EMBL" id="CP073721">
    <property type="protein sequence ID" value="UWZ35811.1"/>
    <property type="molecule type" value="Genomic_DNA"/>
</dbReference>
<evidence type="ECO:0000256" key="1">
    <source>
        <dbReference type="SAM" id="MobiDB-lite"/>
    </source>
</evidence>
<evidence type="ECO:0000256" key="2">
    <source>
        <dbReference type="SAM" id="Phobius"/>
    </source>
</evidence>
<keyword evidence="4" id="KW-1185">Reference proteome</keyword>
<proteinExistence type="predicted"/>
<evidence type="ECO:0000313" key="4">
    <source>
        <dbReference type="Proteomes" id="UP001058271"/>
    </source>
</evidence>
<keyword evidence="2" id="KW-0812">Transmembrane</keyword>
<reference evidence="3" key="1">
    <citation type="submission" date="2021-04" db="EMBL/GenBank/DDBJ databases">
        <title>Biosynthetic gene clusters of Dactylosporangioum roseum.</title>
        <authorList>
            <person name="Hartkoorn R.C."/>
            <person name="Beaudoing E."/>
            <person name="Hot D."/>
            <person name="Moureu S."/>
        </authorList>
    </citation>
    <scope>NUCLEOTIDE SEQUENCE</scope>
    <source>
        <strain evidence="3">NRRL B-16295</strain>
    </source>
</reference>
<dbReference type="RefSeq" id="WP_260725161.1">
    <property type="nucleotide sequence ID" value="NZ_BAAABS010000051.1"/>
</dbReference>
<dbReference type="Proteomes" id="UP001058271">
    <property type="component" value="Chromosome"/>
</dbReference>
<organism evidence="3 4">
    <name type="scientific">Dactylosporangium roseum</name>
    <dbReference type="NCBI Taxonomy" id="47989"/>
    <lineage>
        <taxon>Bacteria</taxon>
        <taxon>Bacillati</taxon>
        <taxon>Actinomycetota</taxon>
        <taxon>Actinomycetes</taxon>
        <taxon>Micromonosporales</taxon>
        <taxon>Micromonosporaceae</taxon>
        <taxon>Dactylosporangium</taxon>
    </lineage>
</organism>
<name>A0ABY5Z1A9_9ACTN</name>
<evidence type="ECO:0000313" key="3">
    <source>
        <dbReference type="EMBL" id="UWZ35811.1"/>
    </source>
</evidence>
<gene>
    <name evidence="3" type="ORF">Drose_32730</name>
</gene>
<keyword evidence="2" id="KW-1133">Transmembrane helix</keyword>
<accession>A0ABY5Z1A9</accession>
<protein>
    <submittedName>
        <fullName evidence="3">Uncharacterized protein</fullName>
    </submittedName>
</protein>
<keyword evidence="2" id="KW-0472">Membrane</keyword>
<sequence>MEAAAQEFAQGMREALAIWLALLAAVVITFLVLSLLSRRGEKTGPSWWARVRKAIKDPEVAKERQAKAERSAAAIKELERYSAEIAVAAERANVMAERRRAEWEGAQRTQDAAWRAYEEAEAAVRRLRRANAFPLVEDDPAIRRQNLVRLVNAAHQRGEISAFELADALMHRNGWDPAAHPFAQELMLRRVIRDRKFQAYQEASEMERQAAKAADLAAAAKRSLDDEAFDAALRLRNATRPEHSASASFRTAPAR</sequence>